<keyword evidence="3" id="KW-0732">Signal</keyword>
<feature type="region of interest" description="Disordered" evidence="2">
    <location>
        <begin position="71"/>
        <end position="90"/>
    </location>
</feature>
<feature type="chain" id="PRO_5035746246" description="Serpin domain-containing protein" evidence="3">
    <location>
        <begin position="20"/>
        <end position="482"/>
    </location>
</feature>
<reference evidence="5" key="1">
    <citation type="submission" date="2021-01" db="EMBL/GenBank/DDBJ databases">
        <authorList>
            <person name="Zahm M."/>
            <person name="Roques C."/>
            <person name="Cabau C."/>
            <person name="Klopp C."/>
            <person name="Donnadieu C."/>
            <person name="Jouanno E."/>
            <person name="Lampietro C."/>
            <person name="Louis A."/>
            <person name="Herpin A."/>
            <person name="Echchiki A."/>
            <person name="Berthelot C."/>
            <person name="Parey E."/>
            <person name="Roest-Crollius H."/>
            <person name="Braasch I."/>
            <person name="Postlethwait J."/>
            <person name="Bobe J."/>
            <person name="Montfort J."/>
            <person name="Bouchez O."/>
            <person name="Begum T."/>
            <person name="Mejri S."/>
            <person name="Adams A."/>
            <person name="Chen W.-J."/>
            <person name="Guiguen Y."/>
        </authorList>
    </citation>
    <scope>NUCLEOTIDE SEQUENCE</scope>
    <source>
        <tissue evidence="5">Blood</tissue>
    </source>
</reference>
<feature type="region of interest" description="Disordered" evidence="2">
    <location>
        <begin position="450"/>
        <end position="482"/>
    </location>
</feature>
<dbReference type="InterPro" id="IPR042185">
    <property type="entry name" value="Serpin_sf_2"/>
</dbReference>
<sequence length="482" mass="52343">MGIHLLALLLFCLCTPGRTDDDVSMSGTVSPDEGLLPSTIAEEVVTTAMPEPPTRAPTHDAPFETYTTPPAFTADPLQEGDSSEEEQEDCGASAKHAVGGAIMKLGLKLLQTLQTSPEQPNTIISPLSVSLALSQLALGAVNETEELLLSALHADALPCYHKSLRSLLQQLHNNALQVATRLYLGPGFKVKSAFEKESMRMYKSDVAPLTGIEEVNEWVEDATKGKITNFLSSLPPNLALMLINAVHFKGQWQARFNPRFTSKELFYVDDREVVPVDMMLGPKYPLSMLLDSETDSLVARFPFKQHMSLLVVMPVFGQVNVSAIAAKLNISDLYARLPRARAMQVKLPKLKLEYSQDLQQAFISMGLGELFTGPNLAGIADGPLLVSSVQHKSSLELNEEGAEAAAATSMVILRSNPSFTLNQPFFFALMDDNTQTPLFLGVIKNPNPEAAPMQVGGPTGAGKDKLSFADKKNGHSYNHIPK</sequence>
<organism evidence="5 6">
    <name type="scientific">Albula goreensis</name>
    <dbReference type="NCBI Taxonomy" id="1534307"/>
    <lineage>
        <taxon>Eukaryota</taxon>
        <taxon>Metazoa</taxon>
        <taxon>Chordata</taxon>
        <taxon>Craniata</taxon>
        <taxon>Vertebrata</taxon>
        <taxon>Euteleostomi</taxon>
        <taxon>Actinopterygii</taxon>
        <taxon>Neopterygii</taxon>
        <taxon>Teleostei</taxon>
        <taxon>Albuliformes</taxon>
        <taxon>Albulidae</taxon>
        <taxon>Albula</taxon>
    </lineage>
</organism>
<evidence type="ECO:0000313" key="6">
    <source>
        <dbReference type="Proteomes" id="UP000829720"/>
    </source>
</evidence>
<dbReference type="GO" id="GO:0005615">
    <property type="term" value="C:extracellular space"/>
    <property type="evidence" value="ECO:0007669"/>
    <property type="project" value="InterPro"/>
</dbReference>
<dbReference type="PANTHER" id="PTHR11461">
    <property type="entry name" value="SERINE PROTEASE INHIBITOR, SERPIN"/>
    <property type="match status" value="1"/>
</dbReference>
<dbReference type="CDD" id="cd02053">
    <property type="entry name" value="serpinF2_A2AP"/>
    <property type="match status" value="1"/>
</dbReference>
<dbReference type="SUPFAM" id="SSF56574">
    <property type="entry name" value="Serpins"/>
    <property type="match status" value="1"/>
</dbReference>
<feature type="compositionally biased region" description="Basic and acidic residues" evidence="2">
    <location>
        <begin position="462"/>
        <end position="473"/>
    </location>
</feature>
<dbReference type="InterPro" id="IPR000215">
    <property type="entry name" value="Serpin_fam"/>
</dbReference>
<evidence type="ECO:0000256" key="3">
    <source>
        <dbReference type="SAM" id="SignalP"/>
    </source>
</evidence>
<dbReference type="InterPro" id="IPR023796">
    <property type="entry name" value="Serpin_dom"/>
</dbReference>
<dbReference type="GO" id="GO:0004867">
    <property type="term" value="F:serine-type endopeptidase inhibitor activity"/>
    <property type="evidence" value="ECO:0007669"/>
    <property type="project" value="InterPro"/>
</dbReference>
<keyword evidence="6" id="KW-1185">Reference proteome</keyword>
<dbReference type="InterPro" id="IPR033833">
    <property type="entry name" value="Alpha2AP_serpin_dom"/>
</dbReference>
<dbReference type="AlphaFoldDB" id="A0A8T3D710"/>
<dbReference type="PANTHER" id="PTHR11461:SF20">
    <property type="entry name" value="ALPHA-2-ANTIPLASMIN"/>
    <property type="match status" value="1"/>
</dbReference>
<dbReference type="PROSITE" id="PS00284">
    <property type="entry name" value="SERPIN"/>
    <property type="match status" value="1"/>
</dbReference>
<feature type="domain" description="Serpin" evidence="4">
    <location>
        <begin position="107"/>
        <end position="446"/>
    </location>
</feature>
<comment type="similarity">
    <text evidence="1">Belongs to the serpin family.</text>
</comment>
<dbReference type="InterPro" id="IPR042178">
    <property type="entry name" value="Serpin_sf_1"/>
</dbReference>
<dbReference type="InterPro" id="IPR023795">
    <property type="entry name" value="Serpin_CS"/>
</dbReference>
<evidence type="ECO:0000259" key="4">
    <source>
        <dbReference type="SMART" id="SM00093"/>
    </source>
</evidence>
<dbReference type="GO" id="GO:0051918">
    <property type="term" value="P:negative regulation of fibrinolysis"/>
    <property type="evidence" value="ECO:0007669"/>
    <property type="project" value="InterPro"/>
</dbReference>
<gene>
    <name evidence="5" type="ORF">AGOR_G00122210</name>
</gene>
<dbReference type="SMART" id="SM00093">
    <property type="entry name" value="SERPIN"/>
    <property type="match status" value="1"/>
</dbReference>
<dbReference type="Gene3D" id="3.30.497.10">
    <property type="entry name" value="Antithrombin, subunit I, domain 2"/>
    <property type="match status" value="1"/>
</dbReference>
<feature type="signal peptide" evidence="3">
    <location>
        <begin position="1"/>
        <end position="19"/>
    </location>
</feature>
<name>A0A8T3D710_9TELE</name>
<dbReference type="Proteomes" id="UP000829720">
    <property type="component" value="Unassembled WGS sequence"/>
</dbReference>
<dbReference type="OrthoDB" id="9947020at2759"/>
<dbReference type="Gene3D" id="2.30.39.10">
    <property type="entry name" value="Alpha-1-antitrypsin, domain 1"/>
    <property type="match status" value="1"/>
</dbReference>
<evidence type="ECO:0000256" key="2">
    <source>
        <dbReference type="SAM" id="MobiDB-lite"/>
    </source>
</evidence>
<evidence type="ECO:0000256" key="1">
    <source>
        <dbReference type="RuleBase" id="RU000411"/>
    </source>
</evidence>
<evidence type="ECO:0000313" key="5">
    <source>
        <dbReference type="EMBL" id="KAI1893293.1"/>
    </source>
</evidence>
<dbReference type="EMBL" id="JAERUA010000011">
    <property type="protein sequence ID" value="KAI1893293.1"/>
    <property type="molecule type" value="Genomic_DNA"/>
</dbReference>
<comment type="caution">
    <text evidence="5">The sequence shown here is derived from an EMBL/GenBank/DDBJ whole genome shotgun (WGS) entry which is preliminary data.</text>
</comment>
<dbReference type="Pfam" id="PF00079">
    <property type="entry name" value="Serpin"/>
    <property type="match status" value="1"/>
</dbReference>
<protein>
    <recommendedName>
        <fullName evidence="4">Serpin domain-containing protein</fullName>
    </recommendedName>
</protein>
<dbReference type="InterPro" id="IPR036186">
    <property type="entry name" value="Serpin_sf"/>
</dbReference>
<accession>A0A8T3D710</accession>
<proteinExistence type="inferred from homology"/>